<evidence type="ECO:0000256" key="5">
    <source>
        <dbReference type="ARBA" id="ARBA00005072"/>
    </source>
</evidence>
<dbReference type="GO" id="GO:0052656">
    <property type="term" value="F:L-isoleucine-2-oxoglutarate transaminase activity"/>
    <property type="evidence" value="ECO:0007669"/>
    <property type="project" value="RHEA"/>
</dbReference>
<comment type="cofactor">
    <cofactor evidence="1 16">
        <name>pyridoxal 5'-phosphate</name>
        <dbReference type="ChEBI" id="CHEBI:597326"/>
    </cofactor>
</comment>
<dbReference type="InterPro" id="IPR036038">
    <property type="entry name" value="Aminotransferase-like"/>
</dbReference>
<evidence type="ECO:0000256" key="17">
    <source>
        <dbReference type="RuleBase" id="RU364094"/>
    </source>
</evidence>
<evidence type="ECO:0000256" key="13">
    <source>
        <dbReference type="ARBA" id="ARBA00048798"/>
    </source>
</evidence>
<comment type="catalytic activity">
    <reaction evidence="13 17">
        <text>L-isoleucine + 2-oxoglutarate = (S)-3-methyl-2-oxopentanoate + L-glutamate</text>
        <dbReference type="Rhea" id="RHEA:24801"/>
        <dbReference type="ChEBI" id="CHEBI:16810"/>
        <dbReference type="ChEBI" id="CHEBI:29985"/>
        <dbReference type="ChEBI" id="CHEBI:35146"/>
        <dbReference type="ChEBI" id="CHEBI:58045"/>
        <dbReference type="EC" id="2.6.1.42"/>
    </reaction>
</comment>
<dbReference type="NCBIfam" id="NF005146">
    <property type="entry name" value="PRK06606.1"/>
    <property type="match status" value="1"/>
</dbReference>
<keyword evidence="11 17" id="KW-0100">Branched-chain amino acid biosynthesis</keyword>
<evidence type="ECO:0000256" key="1">
    <source>
        <dbReference type="ARBA" id="ARBA00001933"/>
    </source>
</evidence>
<comment type="pathway">
    <text evidence="5 17">Amino-acid biosynthesis; L-leucine biosynthesis; L-leucine from 3-methyl-2-oxobutanoate: step 4/4.</text>
</comment>
<comment type="function">
    <text evidence="2 17">Acts on leucine, isoleucine and valine.</text>
</comment>
<dbReference type="InterPro" id="IPR005785">
    <property type="entry name" value="B_amino_transI"/>
</dbReference>
<dbReference type="InterPro" id="IPR043132">
    <property type="entry name" value="BCAT-like_C"/>
</dbReference>
<comment type="pathway">
    <text evidence="4 17">Amino-acid biosynthesis; L-valine biosynthesis; L-valine from pyruvate: step 4/4.</text>
</comment>
<dbReference type="SUPFAM" id="SSF56752">
    <property type="entry name" value="D-aminoacid aminotransferase-like PLP-dependent enzymes"/>
    <property type="match status" value="1"/>
</dbReference>
<dbReference type="InterPro" id="IPR050571">
    <property type="entry name" value="Class-IV_PLP-Dep_Aminotrnsfr"/>
</dbReference>
<dbReference type="UniPathway" id="UPA00047">
    <property type="reaction ID" value="UER00058"/>
</dbReference>
<dbReference type="GO" id="GO:0052655">
    <property type="term" value="F:L-valine-2-oxoglutarate transaminase activity"/>
    <property type="evidence" value="ECO:0007669"/>
    <property type="project" value="RHEA"/>
</dbReference>
<evidence type="ECO:0000256" key="14">
    <source>
        <dbReference type="ARBA" id="ARBA00049229"/>
    </source>
</evidence>
<organism evidence="18">
    <name type="scientific">Candidatus Actinomarina minuta</name>
    <dbReference type="NCBI Taxonomy" id="1389454"/>
    <lineage>
        <taxon>Bacteria</taxon>
        <taxon>Bacillati</taxon>
        <taxon>Actinomycetota</taxon>
        <taxon>Actinomycetes</taxon>
        <taxon>Candidatus Actinomarinidae</taxon>
        <taxon>Candidatus Actinomarinales</taxon>
        <taxon>Candidatus Actinomarineae</taxon>
        <taxon>Candidatus Actinomarinaceae</taxon>
        <taxon>Candidatus Actinomarina</taxon>
    </lineage>
</organism>
<evidence type="ECO:0000313" key="18">
    <source>
        <dbReference type="EMBL" id="AGQ19728.1"/>
    </source>
</evidence>
<reference evidence="18" key="1">
    <citation type="journal article" date="2013" name="Sci. Rep.">
        <title>Metagenomics uncovers a new group of low GC and ultra-small marine Actinobacteria.</title>
        <authorList>
            <person name="Ghai R."/>
            <person name="Mizuno C.M."/>
            <person name="Picazo A."/>
            <person name="Camacho A."/>
            <person name="Rodriguez-Valera F."/>
        </authorList>
    </citation>
    <scope>NUCLEOTIDE SEQUENCE</scope>
</reference>
<dbReference type="EC" id="2.6.1.42" evidence="17"/>
<comment type="pathway">
    <text evidence="3 17">Amino-acid biosynthesis; L-isoleucine biosynthesis; L-isoleucine from 2-oxobutanoate: step 4/4.</text>
</comment>
<dbReference type="InterPro" id="IPR043131">
    <property type="entry name" value="BCAT-like_N"/>
</dbReference>
<keyword evidence="10 16" id="KW-0663">Pyridoxal phosphate</keyword>
<keyword evidence="7 17" id="KW-0032">Aminotransferase</keyword>
<evidence type="ECO:0000256" key="12">
    <source>
        <dbReference type="ARBA" id="ARBA00048212"/>
    </source>
</evidence>
<dbReference type="CDD" id="cd00449">
    <property type="entry name" value="PLPDE_IV"/>
    <property type="match status" value="1"/>
</dbReference>
<accession>S5DQ42</accession>
<name>S5DQ42_9ACTN</name>
<dbReference type="AlphaFoldDB" id="S5DQ42"/>
<dbReference type="GO" id="GO:0009099">
    <property type="term" value="P:L-valine biosynthetic process"/>
    <property type="evidence" value="ECO:0007669"/>
    <property type="project" value="UniProtKB-UniPathway"/>
</dbReference>
<gene>
    <name evidence="17" type="primary">ilvE</name>
</gene>
<evidence type="ECO:0000256" key="7">
    <source>
        <dbReference type="ARBA" id="ARBA00022576"/>
    </source>
</evidence>
<dbReference type="PROSITE" id="PS00770">
    <property type="entry name" value="AA_TRANSFER_CLASS_4"/>
    <property type="match status" value="1"/>
</dbReference>
<keyword evidence="18" id="KW-0456">Lyase</keyword>
<evidence type="ECO:0000256" key="4">
    <source>
        <dbReference type="ARBA" id="ARBA00004931"/>
    </source>
</evidence>
<proteinExistence type="inferred from homology"/>
<dbReference type="PANTHER" id="PTHR42743:SF11">
    <property type="entry name" value="AMINODEOXYCHORISMATE LYASE"/>
    <property type="match status" value="1"/>
</dbReference>
<dbReference type="FunFam" id="3.20.10.10:FF:000002">
    <property type="entry name" value="D-alanine aminotransferase"/>
    <property type="match status" value="1"/>
</dbReference>
<dbReference type="Gene3D" id="3.30.470.10">
    <property type="match status" value="1"/>
</dbReference>
<dbReference type="Pfam" id="PF01063">
    <property type="entry name" value="Aminotran_4"/>
    <property type="match status" value="1"/>
</dbReference>
<dbReference type="InterPro" id="IPR001544">
    <property type="entry name" value="Aminotrans_IV"/>
</dbReference>
<dbReference type="GO" id="GO:0009098">
    <property type="term" value="P:L-leucine biosynthetic process"/>
    <property type="evidence" value="ECO:0007669"/>
    <property type="project" value="UniProtKB-UniPathway"/>
</dbReference>
<keyword evidence="9 17" id="KW-0808">Transferase</keyword>
<dbReference type="NCBIfam" id="TIGR01122">
    <property type="entry name" value="ilvE_I"/>
    <property type="match status" value="1"/>
</dbReference>
<evidence type="ECO:0000256" key="8">
    <source>
        <dbReference type="ARBA" id="ARBA00022605"/>
    </source>
</evidence>
<dbReference type="UniPathway" id="UPA00048">
    <property type="reaction ID" value="UER00073"/>
</dbReference>
<evidence type="ECO:0000256" key="3">
    <source>
        <dbReference type="ARBA" id="ARBA00004824"/>
    </source>
</evidence>
<evidence type="ECO:0000256" key="15">
    <source>
        <dbReference type="RuleBase" id="RU004106"/>
    </source>
</evidence>
<comment type="catalytic activity">
    <reaction evidence="12 17">
        <text>L-valine + 2-oxoglutarate = 3-methyl-2-oxobutanoate + L-glutamate</text>
        <dbReference type="Rhea" id="RHEA:24813"/>
        <dbReference type="ChEBI" id="CHEBI:11851"/>
        <dbReference type="ChEBI" id="CHEBI:16810"/>
        <dbReference type="ChEBI" id="CHEBI:29985"/>
        <dbReference type="ChEBI" id="CHEBI:57762"/>
        <dbReference type="EC" id="2.6.1.42"/>
    </reaction>
</comment>
<keyword evidence="8 17" id="KW-0028">Amino-acid biosynthesis</keyword>
<comment type="catalytic activity">
    <reaction evidence="14 17">
        <text>L-leucine + 2-oxoglutarate = 4-methyl-2-oxopentanoate + L-glutamate</text>
        <dbReference type="Rhea" id="RHEA:18321"/>
        <dbReference type="ChEBI" id="CHEBI:16810"/>
        <dbReference type="ChEBI" id="CHEBI:17865"/>
        <dbReference type="ChEBI" id="CHEBI:29985"/>
        <dbReference type="ChEBI" id="CHEBI:57427"/>
        <dbReference type="EC" id="2.6.1.42"/>
    </reaction>
</comment>
<dbReference type="EMBL" id="KC811141">
    <property type="protein sequence ID" value="AGQ19728.1"/>
    <property type="molecule type" value="Genomic_DNA"/>
</dbReference>
<dbReference type="GO" id="GO:0009097">
    <property type="term" value="P:isoleucine biosynthetic process"/>
    <property type="evidence" value="ECO:0007669"/>
    <property type="project" value="UniProtKB-UniPathway"/>
</dbReference>
<evidence type="ECO:0000256" key="11">
    <source>
        <dbReference type="ARBA" id="ARBA00023304"/>
    </source>
</evidence>
<sequence>MKKSEFIWLDGELVEWDKATVSVMTHTLHYGTGVFEGMRARETAQGTSIQFLNDHVDRLYRSAEAYNLEIPFNKNVITNAIKEIVKVNKLKSAYIRPLVFFGDGEMGLLPQDIAVRVAIAAWEWGAYLGDEAGSKGVNVCISDWQRISPKSFKPYAKGVGGYMNSTLAKIDAVKQGFDDAIMLGDTGTVAEGSGQNIFMVKDEQLFTPPIETGALGGITRKTVMEIAKYLDIDLEEKNLTREDLISADEIFFTGTATEIVGVVSIDKIAIGDGMVGKITSNIRNKYLEIVNGKEDNFKHYLTLI</sequence>
<evidence type="ECO:0000256" key="9">
    <source>
        <dbReference type="ARBA" id="ARBA00022679"/>
    </source>
</evidence>
<dbReference type="InterPro" id="IPR018300">
    <property type="entry name" value="Aminotrans_IV_CS"/>
</dbReference>
<dbReference type="GO" id="GO:0016829">
    <property type="term" value="F:lyase activity"/>
    <property type="evidence" value="ECO:0007669"/>
    <property type="project" value="UniProtKB-KW"/>
</dbReference>
<evidence type="ECO:0000256" key="6">
    <source>
        <dbReference type="ARBA" id="ARBA00009320"/>
    </source>
</evidence>
<evidence type="ECO:0000256" key="10">
    <source>
        <dbReference type="ARBA" id="ARBA00022898"/>
    </source>
</evidence>
<evidence type="ECO:0000256" key="16">
    <source>
        <dbReference type="RuleBase" id="RU004516"/>
    </source>
</evidence>
<dbReference type="UniPathway" id="UPA00049">
    <property type="reaction ID" value="UER00062"/>
</dbReference>
<dbReference type="GO" id="GO:0052654">
    <property type="term" value="F:L-leucine-2-oxoglutarate transaminase activity"/>
    <property type="evidence" value="ECO:0007669"/>
    <property type="project" value="RHEA"/>
</dbReference>
<comment type="similarity">
    <text evidence="6 15">Belongs to the class-IV pyridoxal-phosphate-dependent aminotransferase family.</text>
</comment>
<protein>
    <recommendedName>
        <fullName evidence="17">Branched-chain-amino-acid aminotransferase</fullName>
        <shortName evidence="17">BCAT</shortName>
        <ecNumber evidence="17">2.6.1.42</ecNumber>
    </recommendedName>
</protein>
<evidence type="ECO:0000256" key="2">
    <source>
        <dbReference type="ARBA" id="ARBA00003109"/>
    </source>
</evidence>
<dbReference type="PANTHER" id="PTHR42743">
    <property type="entry name" value="AMINO-ACID AMINOTRANSFERASE"/>
    <property type="match status" value="1"/>
</dbReference>
<dbReference type="Gene3D" id="3.20.10.10">
    <property type="entry name" value="D-amino Acid Aminotransferase, subunit A, domain 2"/>
    <property type="match status" value="1"/>
</dbReference>